<dbReference type="PANTHER" id="PTHR10353:SF36">
    <property type="entry name" value="LP05116P"/>
    <property type="match status" value="1"/>
</dbReference>
<dbReference type="InterPro" id="IPR001360">
    <property type="entry name" value="Glyco_hydro_1"/>
</dbReference>
<name>A0A813VFY1_9BILA</name>
<evidence type="ECO:0000256" key="6">
    <source>
        <dbReference type="RuleBase" id="RU003690"/>
    </source>
</evidence>
<dbReference type="Gene3D" id="3.20.20.80">
    <property type="entry name" value="Glycosidases"/>
    <property type="match status" value="1"/>
</dbReference>
<evidence type="ECO:0000256" key="4">
    <source>
        <dbReference type="ARBA" id="ARBA00023295"/>
    </source>
</evidence>
<dbReference type="GO" id="GO:0008422">
    <property type="term" value="F:beta-glucosidase activity"/>
    <property type="evidence" value="ECO:0007669"/>
    <property type="project" value="TreeGrafter"/>
</dbReference>
<evidence type="ECO:0000256" key="3">
    <source>
        <dbReference type="ARBA" id="ARBA00022801"/>
    </source>
</evidence>
<dbReference type="InterPro" id="IPR017853">
    <property type="entry name" value="GH"/>
</dbReference>
<sequence>MQHLLQAHVDIYDGIKKIAHQPEQHSIGIVKDIFQFDPWNPINPLDIYTSHILDYAMNGCILDFFRTGCFKWTMPGTIHRTYTNSRAPYTNDFIGLNYYSHFLVRFNLFKPSFYEILHRRDDSGSALMTDMPYALYPEGLYRACVRLKNELPRLPIYITENGIADRFDDRRHLFLRRYLYAVSRAINEAGCDIRGYFYWSLTDNFEWAEGYDMKFGLYHVDLQTQERTLRDGSKYFQYVIQKHREKYEKKNL</sequence>
<comment type="caution">
    <text evidence="7">The sequence shown here is derived from an EMBL/GenBank/DDBJ whole genome shotgun (WGS) entry which is preliminary data.</text>
</comment>
<feature type="active site" description="Nucleophile" evidence="5">
    <location>
        <position position="160"/>
    </location>
</feature>
<dbReference type="SUPFAM" id="SSF51445">
    <property type="entry name" value="(Trans)glycosidases"/>
    <property type="match status" value="1"/>
</dbReference>
<accession>A0A813VFY1</accession>
<dbReference type="InterPro" id="IPR018120">
    <property type="entry name" value="Glyco_hydro_1_AS"/>
</dbReference>
<dbReference type="EC" id="3.2.1.21" evidence="2"/>
<dbReference type="PRINTS" id="PR00131">
    <property type="entry name" value="GLHYDRLASE1"/>
</dbReference>
<organism evidence="7 8">
    <name type="scientific">Adineta steineri</name>
    <dbReference type="NCBI Taxonomy" id="433720"/>
    <lineage>
        <taxon>Eukaryota</taxon>
        <taxon>Metazoa</taxon>
        <taxon>Spiralia</taxon>
        <taxon>Gnathifera</taxon>
        <taxon>Rotifera</taxon>
        <taxon>Eurotatoria</taxon>
        <taxon>Bdelloidea</taxon>
        <taxon>Adinetida</taxon>
        <taxon>Adinetidae</taxon>
        <taxon>Adineta</taxon>
    </lineage>
</organism>
<dbReference type="PROSITE" id="PS00572">
    <property type="entry name" value="GLYCOSYL_HYDROL_F1_1"/>
    <property type="match status" value="1"/>
</dbReference>
<proteinExistence type="inferred from homology"/>
<evidence type="ECO:0000256" key="2">
    <source>
        <dbReference type="ARBA" id="ARBA00012744"/>
    </source>
</evidence>
<dbReference type="EMBL" id="CAJNOG010000046">
    <property type="protein sequence ID" value="CAF0836931.1"/>
    <property type="molecule type" value="Genomic_DNA"/>
</dbReference>
<protein>
    <recommendedName>
        <fullName evidence="2">beta-glucosidase</fullName>
        <ecNumber evidence="2">3.2.1.21</ecNumber>
    </recommendedName>
</protein>
<reference evidence="7" key="1">
    <citation type="submission" date="2021-02" db="EMBL/GenBank/DDBJ databases">
        <authorList>
            <person name="Nowell W R."/>
        </authorList>
    </citation>
    <scope>NUCLEOTIDE SEQUENCE</scope>
</reference>
<dbReference type="AlphaFoldDB" id="A0A813VFY1"/>
<keyword evidence="4" id="KW-0326">Glycosidase</keyword>
<dbReference type="GO" id="GO:0005975">
    <property type="term" value="P:carbohydrate metabolic process"/>
    <property type="evidence" value="ECO:0007669"/>
    <property type="project" value="InterPro"/>
</dbReference>
<comment type="similarity">
    <text evidence="1 6">Belongs to the glycosyl hydrolase 1 family.</text>
</comment>
<dbReference type="Proteomes" id="UP000663845">
    <property type="component" value="Unassembled WGS sequence"/>
</dbReference>
<evidence type="ECO:0000313" key="8">
    <source>
        <dbReference type="Proteomes" id="UP000663845"/>
    </source>
</evidence>
<evidence type="ECO:0000256" key="5">
    <source>
        <dbReference type="PROSITE-ProRule" id="PRU10055"/>
    </source>
</evidence>
<dbReference type="PANTHER" id="PTHR10353">
    <property type="entry name" value="GLYCOSYL HYDROLASE"/>
    <property type="match status" value="1"/>
</dbReference>
<keyword evidence="3" id="KW-0378">Hydrolase</keyword>
<evidence type="ECO:0000256" key="1">
    <source>
        <dbReference type="ARBA" id="ARBA00010838"/>
    </source>
</evidence>
<gene>
    <name evidence="7" type="ORF">JYZ213_LOCUS7151</name>
</gene>
<dbReference type="Pfam" id="PF00232">
    <property type="entry name" value="Glyco_hydro_1"/>
    <property type="match status" value="1"/>
</dbReference>
<evidence type="ECO:0000313" key="7">
    <source>
        <dbReference type="EMBL" id="CAF0836931.1"/>
    </source>
</evidence>